<dbReference type="Gene3D" id="3.40.30.10">
    <property type="entry name" value="Glutaredoxin"/>
    <property type="match status" value="1"/>
</dbReference>
<evidence type="ECO:0000259" key="5">
    <source>
        <dbReference type="PROSITE" id="PS50405"/>
    </source>
</evidence>
<dbReference type="SFLD" id="SFLDG00358">
    <property type="entry name" value="Main_(cytGST)"/>
    <property type="match status" value="1"/>
</dbReference>
<dbReference type="EC" id="2.5.1.18" evidence="1"/>
<dbReference type="EMBL" id="JAIMJA010000032">
    <property type="protein sequence ID" value="MCE2597078.1"/>
    <property type="molecule type" value="Genomic_DNA"/>
</dbReference>
<evidence type="ECO:0000256" key="1">
    <source>
        <dbReference type="ARBA" id="ARBA00012452"/>
    </source>
</evidence>
<organism evidence="6 7">
    <name type="scientific">Motilimonas cestriensis</name>
    <dbReference type="NCBI Taxonomy" id="2742685"/>
    <lineage>
        <taxon>Bacteria</taxon>
        <taxon>Pseudomonadati</taxon>
        <taxon>Pseudomonadota</taxon>
        <taxon>Gammaproteobacteria</taxon>
        <taxon>Alteromonadales</taxon>
        <taxon>Alteromonadales genera incertae sedis</taxon>
        <taxon>Motilimonas</taxon>
    </lineage>
</organism>
<name>A0ABS8WH74_9GAMM</name>
<proteinExistence type="inferred from homology"/>
<dbReference type="PANTHER" id="PTHR43900:SF3">
    <property type="entry name" value="GLUTATHIONE S-TRANSFERASE RHO"/>
    <property type="match status" value="1"/>
</dbReference>
<dbReference type="InterPro" id="IPR040079">
    <property type="entry name" value="Glutathione_S-Trfase"/>
</dbReference>
<feature type="domain" description="GST N-terminal" evidence="4">
    <location>
        <begin position="2"/>
        <end position="84"/>
    </location>
</feature>
<comment type="similarity">
    <text evidence="3">Belongs to the GST superfamily.</text>
</comment>
<dbReference type="Gene3D" id="1.20.1050.10">
    <property type="match status" value="1"/>
</dbReference>
<reference evidence="6 7" key="1">
    <citation type="journal article" date="2022" name="Environ. Microbiol. Rep.">
        <title>Eco-phylogenetic analyses reveal divergent evolution of vitamin B12 metabolism in the marine bacterial family 'Psychromonadaceae'.</title>
        <authorList>
            <person name="Jin X."/>
            <person name="Yang Y."/>
            <person name="Cao H."/>
            <person name="Gao B."/>
            <person name="Zhao Z."/>
        </authorList>
    </citation>
    <scope>NUCLEOTIDE SEQUENCE [LARGE SCALE GENOMIC DNA]</scope>
    <source>
        <strain evidence="6 7">MKS20</strain>
    </source>
</reference>
<comment type="caution">
    <text evidence="6">The sequence shown here is derived from an EMBL/GenBank/DDBJ whole genome shotgun (WGS) entry which is preliminary data.</text>
</comment>
<dbReference type="CDD" id="cd00299">
    <property type="entry name" value="GST_C_family"/>
    <property type="match status" value="1"/>
</dbReference>
<keyword evidence="2" id="KW-0808">Transferase</keyword>
<dbReference type="InterPro" id="IPR004046">
    <property type="entry name" value="GST_C"/>
</dbReference>
<dbReference type="InterPro" id="IPR004045">
    <property type="entry name" value="Glutathione_S-Trfase_N"/>
</dbReference>
<feature type="domain" description="GST C-terminal" evidence="5">
    <location>
        <begin position="89"/>
        <end position="211"/>
    </location>
</feature>
<dbReference type="RefSeq" id="WP_233054822.1">
    <property type="nucleotide sequence ID" value="NZ_JAIMJA010000032.1"/>
</dbReference>
<dbReference type="PROSITE" id="PS50405">
    <property type="entry name" value="GST_CTER"/>
    <property type="match status" value="1"/>
</dbReference>
<dbReference type="InterPro" id="IPR036282">
    <property type="entry name" value="Glutathione-S-Trfase_C_sf"/>
</dbReference>
<dbReference type="PROSITE" id="PS50404">
    <property type="entry name" value="GST_NTER"/>
    <property type="match status" value="1"/>
</dbReference>
<evidence type="ECO:0000256" key="2">
    <source>
        <dbReference type="ARBA" id="ARBA00022679"/>
    </source>
</evidence>
<dbReference type="InterPro" id="IPR036249">
    <property type="entry name" value="Thioredoxin-like_sf"/>
</dbReference>
<dbReference type="PANTHER" id="PTHR43900">
    <property type="entry name" value="GLUTATHIONE S-TRANSFERASE RHO"/>
    <property type="match status" value="1"/>
</dbReference>
<dbReference type="Proteomes" id="UP001201273">
    <property type="component" value="Unassembled WGS sequence"/>
</dbReference>
<sequence>MSQVIIYGDQRSNFVRSVELVCRIKEIDYQIGYKNQLQAIEWKSAEHFSLHPFGRMPILFEQDFVLAESLAICRYLAKKPLGEVLLDADPKQQAKQDMWATLAVGDIDRAIIRRYLLEFVNMHGLVENPNLSRMASRKPDALQAVKVVEQQLTQQAFIASDYFSFADALLVPTLQYATRLPAELGLIAPDSVIHQYITKVRVISSFSEVLI</sequence>
<dbReference type="InterPro" id="IPR010987">
    <property type="entry name" value="Glutathione-S-Trfase_C-like"/>
</dbReference>
<dbReference type="SUPFAM" id="SSF47616">
    <property type="entry name" value="GST C-terminal domain-like"/>
    <property type="match status" value="1"/>
</dbReference>
<keyword evidence="7" id="KW-1185">Reference proteome</keyword>
<dbReference type="Pfam" id="PF00043">
    <property type="entry name" value="GST_C"/>
    <property type="match status" value="1"/>
</dbReference>
<accession>A0ABS8WH74</accession>
<evidence type="ECO:0000313" key="7">
    <source>
        <dbReference type="Proteomes" id="UP001201273"/>
    </source>
</evidence>
<evidence type="ECO:0000256" key="3">
    <source>
        <dbReference type="RuleBase" id="RU003494"/>
    </source>
</evidence>
<dbReference type="SUPFAM" id="SSF52833">
    <property type="entry name" value="Thioredoxin-like"/>
    <property type="match status" value="1"/>
</dbReference>
<protein>
    <recommendedName>
        <fullName evidence="1">glutathione transferase</fullName>
        <ecNumber evidence="1">2.5.1.18</ecNumber>
    </recommendedName>
</protein>
<dbReference type="Pfam" id="PF02798">
    <property type="entry name" value="GST_N"/>
    <property type="match status" value="1"/>
</dbReference>
<evidence type="ECO:0000259" key="4">
    <source>
        <dbReference type="PROSITE" id="PS50404"/>
    </source>
</evidence>
<gene>
    <name evidence="6" type="ORF">K6Y31_20085</name>
</gene>
<dbReference type="SFLD" id="SFLDS00019">
    <property type="entry name" value="Glutathione_Transferase_(cytos"/>
    <property type="match status" value="1"/>
</dbReference>
<evidence type="ECO:0000313" key="6">
    <source>
        <dbReference type="EMBL" id="MCE2597078.1"/>
    </source>
</evidence>